<reference evidence="1" key="2">
    <citation type="submission" date="2020-11" db="EMBL/GenBank/DDBJ databases">
        <authorList>
            <consortium name="DOE Joint Genome Institute"/>
            <person name="Kuo A."/>
            <person name="Miyauchi S."/>
            <person name="Kiss E."/>
            <person name="Drula E."/>
            <person name="Kohler A."/>
            <person name="Sanchez-Garcia M."/>
            <person name="Andreopoulos B."/>
            <person name="Barry K.W."/>
            <person name="Bonito G."/>
            <person name="Buee M."/>
            <person name="Carver A."/>
            <person name="Chen C."/>
            <person name="Cichocki N."/>
            <person name="Clum A."/>
            <person name="Culley D."/>
            <person name="Crous P.W."/>
            <person name="Fauchery L."/>
            <person name="Girlanda M."/>
            <person name="Hayes R."/>
            <person name="Keri Z."/>
            <person name="Labutti K."/>
            <person name="Lipzen A."/>
            <person name="Lombard V."/>
            <person name="Magnuson J."/>
            <person name="Maillard F."/>
            <person name="Morin E."/>
            <person name="Murat C."/>
            <person name="Nolan M."/>
            <person name="Ohm R."/>
            <person name="Pangilinan J."/>
            <person name="Pereira M."/>
            <person name="Perotto S."/>
            <person name="Peter M."/>
            <person name="Riley R."/>
            <person name="Sitrit Y."/>
            <person name="Stielow B."/>
            <person name="Szollosi G."/>
            <person name="Zifcakova L."/>
            <person name="Stursova M."/>
            <person name="Spatafora J.W."/>
            <person name="Tedersoo L."/>
            <person name="Vaario L.-M."/>
            <person name="Yamada A."/>
            <person name="Yan M."/>
            <person name="Wang P."/>
            <person name="Xu J."/>
            <person name="Bruns T."/>
            <person name="Baldrian P."/>
            <person name="Vilgalys R."/>
            <person name="Henrissat B."/>
            <person name="Grigoriev I.V."/>
            <person name="Hibbett D."/>
            <person name="Nagy L.G."/>
            <person name="Martin F.M."/>
        </authorList>
    </citation>
    <scope>NUCLEOTIDE SEQUENCE</scope>
    <source>
        <strain evidence="1">UH-Tt-Lm1</strain>
    </source>
</reference>
<organism evidence="1 2">
    <name type="scientific">Thelephora terrestris</name>
    <dbReference type="NCBI Taxonomy" id="56493"/>
    <lineage>
        <taxon>Eukaryota</taxon>
        <taxon>Fungi</taxon>
        <taxon>Dikarya</taxon>
        <taxon>Basidiomycota</taxon>
        <taxon>Agaricomycotina</taxon>
        <taxon>Agaricomycetes</taxon>
        <taxon>Thelephorales</taxon>
        <taxon>Thelephoraceae</taxon>
        <taxon>Thelephora</taxon>
    </lineage>
</organism>
<comment type="caution">
    <text evidence="1">The sequence shown here is derived from an EMBL/GenBank/DDBJ whole genome shotgun (WGS) entry which is preliminary data.</text>
</comment>
<name>A0A9P6HBA9_9AGAM</name>
<sequence>MFETIFSSDDDETIADAVCIWTVDHYGIPPGSLARYLARRVERAEPLSLRLRRAAIRALECIGVSELEASGLETIRLLNRLQADVDEISDKYKWSEVLISAMRSPAGVESLSSHCWCSLRKLLGFLGWYPRSLTRDVEVMISLEEAGDWEILEVWIVFMWYVSRPIPKWMEVLERGTLELLLHQPSALTRFEDLCNQMESLGYNTQPLRRICDKAPVEPSPPKCPPQTQLIHASPLVPLDFGGDDTF</sequence>
<protein>
    <submittedName>
        <fullName evidence="1">Uncharacterized protein</fullName>
    </submittedName>
</protein>
<keyword evidence="2" id="KW-1185">Reference proteome</keyword>
<evidence type="ECO:0000313" key="2">
    <source>
        <dbReference type="Proteomes" id="UP000736335"/>
    </source>
</evidence>
<dbReference type="AlphaFoldDB" id="A0A9P6HBA9"/>
<gene>
    <name evidence="1" type="ORF">BJ322DRAFT_1070501</name>
</gene>
<dbReference type="EMBL" id="WIUZ02000010">
    <property type="protein sequence ID" value="KAF9783371.1"/>
    <property type="molecule type" value="Genomic_DNA"/>
</dbReference>
<dbReference type="Proteomes" id="UP000736335">
    <property type="component" value="Unassembled WGS sequence"/>
</dbReference>
<evidence type="ECO:0000313" key="1">
    <source>
        <dbReference type="EMBL" id="KAF9783371.1"/>
    </source>
</evidence>
<proteinExistence type="predicted"/>
<reference evidence="1" key="1">
    <citation type="journal article" date="2020" name="Nat. Commun.">
        <title>Large-scale genome sequencing of mycorrhizal fungi provides insights into the early evolution of symbiotic traits.</title>
        <authorList>
            <person name="Miyauchi S."/>
            <person name="Kiss E."/>
            <person name="Kuo A."/>
            <person name="Drula E."/>
            <person name="Kohler A."/>
            <person name="Sanchez-Garcia M."/>
            <person name="Morin E."/>
            <person name="Andreopoulos B."/>
            <person name="Barry K.W."/>
            <person name="Bonito G."/>
            <person name="Buee M."/>
            <person name="Carver A."/>
            <person name="Chen C."/>
            <person name="Cichocki N."/>
            <person name="Clum A."/>
            <person name="Culley D."/>
            <person name="Crous P.W."/>
            <person name="Fauchery L."/>
            <person name="Girlanda M."/>
            <person name="Hayes R.D."/>
            <person name="Keri Z."/>
            <person name="LaButti K."/>
            <person name="Lipzen A."/>
            <person name="Lombard V."/>
            <person name="Magnuson J."/>
            <person name="Maillard F."/>
            <person name="Murat C."/>
            <person name="Nolan M."/>
            <person name="Ohm R.A."/>
            <person name="Pangilinan J."/>
            <person name="Pereira M.F."/>
            <person name="Perotto S."/>
            <person name="Peter M."/>
            <person name="Pfister S."/>
            <person name="Riley R."/>
            <person name="Sitrit Y."/>
            <person name="Stielow J.B."/>
            <person name="Szollosi G."/>
            <person name="Zifcakova L."/>
            <person name="Stursova M."/>
            <person name="Spatafora J.W."/>
            <person name="Tedersoo L."/>
            <person name="Vaario L.M."/>
            <person name="Yamada A."/>
            <person name="Yan M."/>
            <person name="Wang P."/>
            <person name="Xu J."/>
            <person name="Bruns T."/>
            <person name="Baldrian P."/>
            <person name="Vilgalys R."/>
            <person name="Dunand C."/>
            <person name="Henrissat B."/>
            <person name="Grigoriev I.V."/>
            <person name="Hibbett D."/>
            <person name="Nagy L.G."/>
            <person name="Martin F.M."/>
        </authorList>
    </citation>
    <scope>NUCLEOTIDE SEQUENCE</scope>
    <source>
        <strain evidence="1">UH-Tt-Lm1</strain>
    </source>
</reference>
<accession>A0A9P6HBA9</accession>